<name>A0A5C6AJQ6_9BACT</name>
<dbReference type="GO" id="GO:0015288">
    <property type="term" value="F:porin activity"/>
    <property type="evidence" value="ECO:0007669"/>
    <property type="project" value="TreeGrafter"/>
</dbReference>
<dbReference type="AlphaFoldDB" id="A0A5C6AJQ6"/>
<evidence type="ECO:0000256" key="3">
    <source>
        <dbReference type="ARBA" id="ARBA00022692"/>
    </source>
</evidence>
<gene>
    <name evidence="7" type="ORF">Pla108_01960</name>
</gene>
<accession>A0A5C6AJQ6</accession>
<comment type="subcellular location">
    <subcellularLocation>
        <location evidence="1">Cell outer membrane</location>
    </subcellularLocation>
</comment>
<dbReference type="EMBL" id="SJPR01000001">
    <property type="protein sequence ID" value="TWT99261.1"/>
    <property type="molecule type" value="Genomic_DNA"/>
</dbReference>
<dbReference type="InterPro" id="IPR051906">
    <property type="entry name" value="TolC-like"/>
</dbReference>
<dbReference type="RefSeq" id="WP_146441615.1">
    <property type="nucleotide sequence ID" value="NZ_SJPR01000001.1"/>
</dbReference>
<dbReference type="OrthoDB" id="229865at2"/>
<keyword evidence="4" id="KW-0472">Membrane</keyword>
<dbReference type="GO" id="GO:0009279">
    <property type="term" value="C:cell outer membrane"/>
    <property type="evidence" value="ECO:0007669"/>
    <property type="project" value="UniProtKB-SubCell"/>
</dbReference>
<keyword evidence="2" id="KW-1134">Transmembrane beta strand</keyword>
<organism evidence="7 8">
    <name type="scientific">Botrimarina colliarenosi</name>
    <dbReference type="NCBI Taxonomy" id="2528001"/>
    <lineage>
        <taxon>Bacteria</taxon>
        <taxon>Pseudomonadati</taxon>
        <taxon>Planctomycetota</taxon>
        <taxon>Planctomycetia</taxon>
        <taxon>Pirellulales</taxon>
        <taxon>Lacipirellulaceae</taxon>
        <taxon>Botrimarina</taxon>
    </lineage>
</organism>
<keyword evidence="5" id="KW-0998">Cell outer membrane</keyword>
<dbReference type="GO" id="GO:0015562">
    <property type="term" value="F:efflux transmembrane transporter activity"/>
    <property type="evidence" value="ECO:0007669"/>
    <property type="project" value="InterPro"/>
</dbReference>
<evidence type="ECO:0000256" key="2">
    <source>
        <dbReference type="ARBA" id="ARBA00022452"/>
    </source>
</evidence>
<proteinExistence type="predicted"/>
<dbReference type="GO" id="GO:1990281">
    <property type="term" value="C:efflux pump complex"/>
    <property type="evidence" value="ECO:0007669"/>
    <property type="project" value="TreeGrafter"/>
</dbReference>
<reference evidence="7 8" key="1">
    <citation type="submission" date="2019-02" db="EMBL/GenBank/DDBJ databases">
        <title>Deep-cultivation of Planctomycetes and their phenomic and genomic characterization uncovers novel biology.</title>
        <authorList>
            <person name="Wiegand S."/>
            <person name="Jogler M."/>
            <person name="Boedeker C."/>
            <person name="Pinto D."/>
            <person name="Vollmers J."/>
            <person name="Rivas-Marin E."/>
            <person name="Kohn T."/>
            <person name="Peeters S.H."/>
            <person name="Heuer A."/>
            <person name="Rast P."/>
            <person name="Oberbeckmann S."/>
            <person name="Bunk B."/>
            <person name="Jeske O."/>
            <person name="Meyerdierks A."/>
            <person name="Storesund J.E."/>
            <person name="Kallscheuer N."/>
            <person name="Luecker S."/>
            <person name="Lage O.M."/>
            <person name="Pohl T."/>
            <person name="Merkel B.J."/>
            <person name="Hornburger P."/>
            <person name="Mueller R.-W."/>
            <person name="Bruemmer F."/>
            <person name="Labrenz M."/>
            <person name="Spormann A.M."/>
            <person name="Op Den Camp H."/>
            <person name="Overmann J."/>
            <person name="Amann R."/>
            <person name="Jetten M.S.M."/>
            <person name="Mascher T."/>
            <person name="Medema M.H."/>
            <person name="Devos D.P."/>
            <person name="Kaster A.-K."/>
            <person name="Ovreas L."/>
            <person name="Rohde M."/>
            <person name="Galperin M.Y."/>
            <person name="Jogler C."/>
        </authorList>
    </citation>
    <scope>NUCLEOTIDE SEQUENCE [LARGE SCALE GENOMIC DNA]</scope>
    <source>
        <strain evidence="7 8">Pla108</strain>
    </source>
</reference>
<dbReference type="PANTHER" id="PTHR30026">
    <property type="entry name" value="OUTER MEMBRANE PROTEIN TOLC"/>
    <property type="match status" value="1"/>
</dbReference>
<keyword evidence="3" id="KW-0812">Transmembrane</keyword>
<feature type="compositionally biased region" description="Basic and acidic residues" evidence="6">
    <location>
        <begin position="776"/>
        <end position="785"/>
    </location>
</feature>
<comment type="caution">
    <text evidence="7">The sequence shown here is derived from an EMBL/GenBank/DDBJ whole genome shotgun (WGS) entry which is preliminary data.</text>
</comment>
<evidence type="ECO:0000313" key="8">
    <source>
        <dbReference type="Proteomes" id="UP000317421"/>
    </source>
</evidence>
<evidence type="ECO:0000256" key="6">
    <source>
        <dbReference type="SAM" id="MobiDB-lite"/>
    </source>
</evidence>
<sequence>MDRQFRDFSCVLLAAVTALTGCAPTQPFYFMEDGDLSHYVDVATQIEYPDVEEPSLDEVTSAQAPLTVRNSENYEVWDLSLEEATRITLTNSQVMRQLGAVVQEQAPETISRNLINSAAVATTYDPALVESSTGTAFGSQFNGTGVEAALSAFDAQLDSSVSWQKNDRPVNVGGFATGFQSRAFQQDAANFNMGVSKTSAVGTQFAFRNNTTYDANNNLIVQGAPAFSQWGTNFETFISQPLLQGAGAQYNRIAGPFGFEQFAANGVNPFDGVVLARIRTDQSLADFEGAARNLMRDVEQSYWTLYFTYRDLEARKIGRDSALQTWKTVAALARQGARGGSADREAQARAQYFQFKAQVEQGLSSLYSSENRLRYIMGLAHTDGRLIRPADEPTTAQVAFDWTSVHGEALGRRVEVRKQKWEIKRRELELIAARNHLLPRLDAFGTYRWLGGGDDLFGDDQGVDSPFSPGVGAFNVLTDGNFQEWEMGLRFSLPIGFRQQLSTVRHHQLLLARERALLQDLELEVSHQLGDSIRDLDLNYSLTETNFNRREAAQREVEAVETSYKANRVTLDLLLDAQRRRSDAETAYYRSLVDYNLAITDVHFRKGSLLDYNGVYLAEGPWPGKAYFDAMRRARQRDASVYLDYGYTRPNVISRGPHVQEMGSVGMPGDMYEGEVFEGTPTPAMAPSEGEILQPMPMDDSYGAAAPAGAAGQLFAAPGSESMIAGVATGYESTTNNAFPQRELPPLANRVQLASAQTAGGGSGVVRAYGDAGDTYERQADHTADRPAAAAAVGAGGQR</sequence>
<keyword evidence="8" id="KW-1185">Reference proteome</keyword>
<feature type="region of interest" description="Disordered" evidence="6">
    <location>
        <begin position="776"/>
        <end position="799"/>
    </location>
</feature>
<evidence type="ECO:0000256" key="4">
    <source>
        <dbReference type="ARBA" id="ARBA00023136"/>
    </source>
</evidence>
<protein>
    <submittedName>
        <fullName evidence="7">Outer membrane efflux protein</fullName>
    </submittedName>
</protein>
<dbReference type="Proteomes" id="UP000317421">
    <property type="component" value="Unassembled WGS sequence"/>
</dbReference>
<evidence type="ECO:0000313" key="7">
    <source>
        <dbReference type="EMBL" id="TWT99261.1"/>
    </source>
</evidence>
<dbReference type="PROSITE" id="PS51257">
    <property type="entry name" value="PROKAR_LIPOPROTEIN"/>
    <property type="match status" value="1"/>
</dbReference>
<evidence type="ECO:0000256" key="5">
    <source>
        <dbReference type="ARBA" id="ARBA00023237"/>
    </source>
</evidence>
<dbReference type="PANTHER" id="PTHR30026:SF23">
    <property type="entry name" value="TO APRF-PUTATIVE OUTER MEMBRANE EFFLUX PROTEIN OR SECRETED ALKALINE PHOSPHATASE-RELATED"/>
    <property type="match status" value="1"/>
</dbReference>
<dbReference type="SUPFAM" id="SSF56954">
    <property type="entry name" value="Outer membrane efflux proteins (OEP)"/>
    <property type="match status" value="1"/>
</dbReference>
<evidence type="ECO:0000256" key="1">
    <source>
        <dbReference type="ARBA" id="ARBA00004442"/>
    </source>
</evidence>
<dbReference type="Gene3D" id="1.20.1600.10">
    <property type="entry name" value="Outer membrane efflux proteins (OEP)"/>
    <property type="match status" value="1"/>
</dbReference>